<reference evidence="2 3" key="2">
    <citation type="submission" date="2020-07" db="EMBL/GenBank/DDBJ databases">
        <title>Genome assembly of wild tea tree DASZ reveals pedigree and selection history of tea varieties.</title>
        <authorList>
            <person name="Zhang W."/>
        </authorList>
    </citation>
    <scope>NUCLEOTIDE SEQUENCE [LARGE SCALE GENOMIC DNA]</scope>
    <source>
        <strain evidence="3">cv. G240</strain>
        <tissue evidence="2">Leaf</tissue>
    </source>
</reference>
<keyword evidence="3" id="KW-1185">Reference proteome</keyword>
<dbReference type="Proteomes" id="UP000593564">
    <property type="component" value="Unassembled WGS sequence"/>
</dbReference>
<comment type="caution">
    <text evidence="2">The sequence shown here is derived from an EMBL/GenBank/DDBJ whole genome shotgun (WGS) entry which is preliminary data.</text>
</comment>
<reference evidence="3" key="1">
    <citation type="journal article" date="2020" name="Nat. Commun.">
        <title>Genome assembly of wild tea tree DASZ reveals pedigree and selection history of tea varieties.</title>
        <authorList>
            <person name="Zhang W."/>
            <person name="Zhang Y."/>
            <person name="Qiu H."/>
            <person name="Guo Y."/>
            <person name="Wan H."/>
            <person name="Zhang X."/>
            <person name="Scossa F."/>
            <person name="Alseekh S."/>
            <person name="Zhang Q."/>
            <person name="Wang P."/>
            <person name="Xu L."/>
            <person name="Schmidt M.H."/>
            <person name="Jia X."/>
            <person name="Li D."/>
            <person name="Zhu A."/>
            <person name="Guo F."/>
            <person name="Chen W."/>
            <person name="Ni D."/>
            <person name="Usadel B."/>
            <person name="Fernie A.R."/>
            <person name="Wen W."/>
        </authorList>
    </citation>
    <scope>NUCLEOTIDE SEQUENCE [LARGE SCALE GENOMIC DNA]</scope>
    <source>
        <strain evidence="3">cv. G240</strain>
    </source>
</reference>
<name>A0A7J7G125_CAMSI</name>
<evidence type="ECO:0000256" key="1">
    <source>
        <dbReference type="SAM" id="MobiDB-lite"/>
    </source>
</evidence>
<feature type="region of interest" description="Disordered" evidence="1">
    <location>
        <begin position="119"/>
        <end position="145"/>
    </location>
</feature>
<sequence>MSRSFADEGPRSSVELDAGASKAFFHYFQNCRRNTETHLLRMSATFYIVSHNKYGPNKGASPTSAQHTGNLHGRPYKASNVVGLVDHPHPPPAVARGHRLVFAATGNLKEAIGAPFVKGSSRGKQRQTMHGSAIPSQSRACVASGPRPETRVAELIQNSQCLPFAEAGFMAAQNSEEVVVITAALEQGTAPQSEANISMSHPPRSPVVHPVWAPQLYQAREPTTFELMGMIGDL</sequence>
<dbReference type="AlphaFoldDB" id="A0A7J7G125"/>
<evidence type="ECO:0000313" key="3">
    <source>
        <dbReference type="Proteomes" id="UP000593564"/>
    </source>
</evidence>
<gene>
    <name evidence="2" type="ORF">HYC85_029107</name>
</gene>
<proteinExistence type="predicted"/>
<feature type="compositionally biased region" description="Polar residues" evidence="1">
    <location>
        <begin position="128"/>
        <end position="139"/>
    </location>
</feature>
<evidence type="ECO:0000313" key="2">
    <source>
        <dbReference type="EMBL" id="KAF5932936.1"/>
    </source>
</evidence>
<accession>A0A7J7G125</accession>
<dbReference type="EMBL" id="JACBKZ010000014">
    <property type="protein sequence ID" value="KAF5932936.1"/>
    <property type="molecule type" value="Genomic_DNA"/>
</dbReference>
<protein>
    <submittedName>
        <fullName evidence="2">Uncharacterized protein</fullName>
    </submittedName>
</protein>
<organism evidence="2 3">
    <name type="scientific">Camellia sinensis</name>
    <name type="common">Tea plant</name>
    <name type="synonym">Thea sinensis</name>
    <dbReference type="NCBI Taxonomy" id="4442"/>
    <lineage>
        <taxon>Eukaryota</taxon>
        <taxon>Viridiplantae</taxon>
        <taxon>Streptophyta</taxon>
        <taxon>Embryophyta</taxon>
        <taxon>Tracheophyta</taxon>
        <taxon>Spermatophyta</taxon>
        <taxon>Magnoliopsida</taxon>
        <taxon>eudicotyledons</taxon>
        <taxon>Gunneridae</taxon>
        <taxon>Pentapetalae</taxon>
        <taxon>asterids</taxon>
        <taxon>Ericales</taxon>
        <taxon>Theaceae</taxon>
        <taxon>Camellia</taxon>
    </lineage>
</organism>